<dbReference type="EMBL" id="CAACVG010007848">
    <property type="protein sequence ID" value="VEN47345.1"/>
    <property type="molecule type" value="Genomic_DNA"/>
</dbReference>
<organism evidence="1 2">
    <name type="scientific">Callosobruchus maculatus</name>
    <name type="common">Southern cowpea weevil</name>
    <name type="synonym">Pulse bruchid</name>
    <dbReference type="NCBI Taxonomy" id="64391"/>
    <lineage>
        <taxon>Eukaryota</taxon>
        <taxon>Metazoa</taxon>
        <taxon>Ecdysozoa</taxon>
        <taxon>Arthropoda</taxon>
        <taxon>Hexapoda</taxon>
        <taxon>Insecta</taxon>
        <taxon>Pterygota</taxon>
        <taxon>Neoptera</taxon>
        <taxon>Endopterygota</taxon>
        <taxon>Coleoptera</taxon>
        <taxon>Polyphaga</taxon>
        <taxon>Cucujiformia</taxon>
        <taxon>Chrysomeloidea</taxon>
        <taxon>Chrysomelidae</taxon>
        <taxon>Bruchinae</taxon>
        <taxon>Bruchini</taxon>
        <taxon>Callosobruchus</taxon>
    </lineage>
</organism>
<protein>
    <submittedName>
        <fullName evidence="1">Uncharacterized protein</fullName>
    </submittedName>
</protein>
<evidence type="ECO:0000313" key="2">
    <source>
        <dbReference type="Proteomes" id="UP000410492"/>
    </source>
</evidence>
<keyword evidence="2" id="KW-1185">Reference proteome</keyword>
<proteinExistence type="predicted"/>
<name>A0A653CHD2_CALMS</name>
<dbReference type="Proteomes" id="UP000410492">
    <property type="component" value="Unassembled WGS sequence"/>
</dbReference>
<gene>
    <name evidence="1" type="ORF">CALMAC_LOCUS9147</name>
</gene>
<dbReference type="AlphaFoldDB" id="A0A653CHD2"/>
<dbReference type="OrthoDB" id="10390597at2759"/>
<feature type="non-terminal residue" evidence="1">
    <location>
        <position position="65"/>
    </location>
</feature>
<accession>A0A653CHD2</accession>
<evidence type="ECO:0000313" key="1">
    <source>
        <dbReference type="EMBL" id="VEN47345.1"/>
    </source>
</evidence>
<sequence length="65" mass="7575">MGFRWLREDIISYNNWWFKIRDNGDDTPAPSPESKKYATAGITSRNKNFFRFIPACALMGFPVVE</sequence>
<reference evidence="1 2" key="1">
    <citation type="submission" date="2019-01" db="EMBL/GenBank/DDBJ databases">
        <authorList>
            <person name="Sayadi A."/>
        </authorList>
    </citation>
    <scope>NUCLEOTIDE SEQUENCE [LARGE SCALE GENOMIC DNA]</scope>
</reference>